<dbReference type="AlphaFoldDB" id="A0A7T8KBU1"/>
<feature type="non-terminal residue" evidence="1">
    <location>
        <position position="50"/>
    </location>
</feature>
<name>A0A7T8KBU1_CALRO</name>
<proteinExistence type="predicted"/>
<dbReference type="EMBL" id="CP045892">
    <property type="protein sequence ID" value="QQP53006.1"/>
    <property type="molecule type" value="Genomic_DNA"/>
</dbReference>
<reference evidence="2" key="1">
    <citation type="submission" date="2021-01" db="EMBL/GenBank/DDBJ databases">
        <title>Caligus Genome Assembly.</title>
        <authorList>
            <person name="Gallardo-Escarate C."/>
        </authorList>
    </citation>
    <scope>NUCLEOTIDE SEQUENCE [LARGE SCALE GENOMIC DNA]</scope>
</reference>
<evidence type="ECO:0000313" key="1">
    <source>
        <dbReference type="EMBL" id="QQP53006.1"/>
    </source>
</evidence>
<keyword evidence="2" id="KW-1185">Reference proteome</keyword>
<sequence length="50" mass="5431">TLIRSVSDTVRLQLLYLRASPKEADAIGVGRSRRLPSASFIVVPVPLIKA</sequence>
<accession>A0A7T8KBU1</accession>
<evidence type="ECO:0000313" key="2">
    <source>
        <dbReference type="Proteomes" id="UP000595437"/>
    </source>
</evidence>
<gene>
    <name evidence="1" type="ORF">FKW44_005328</name>
</gene>
<protein>
    <submittedName>
        <fullName evidence="1">Uncharacterized protein</fullName>
    </submittedName>
</protein>
<organism evidence="1 2">
    <name type="scientific">Caligus rogercresseyi</name>
    <name type="common">Sea louse</name>
    <dbReference type="NCBI Taxonomy" id="217165"/>
    <lineage>
        <taxon>Eukaryota</taxon>
        <taxon>Metazoa</taxon>
        <taxon>Ecdysozoa</taxon>
        <taxon>Arthropoda</taxon>
        <taxon>Crustacea</taxon>
        <taxon>Multicrustacea</taxon>
        <taxon>Hexanauplia</taxon>
        <taxon>Copepoda</taxon>
        <taxon>Siphonostomatoida</taxon>
        <taxon>Caligidae</taxon>
        <taxon>Caligus</taxon>
    </lineage>
</organism>
<feature type="non-terminal residue" evidence="1">
    <location>
        <position position="1"/>
    </location>
</feature>
<dbReference type="Proteomes" id="UP000595437">
    <property type="component" value="Chromosome 3"/>
</dbReference>